<gene>
    <name evidence="2" type="ORF">IPV69_05975</name>
</gene>
<feature type="domain" description="N-acetyltransferase" evidence="1">
    <location>
        <begin position="6"/>
        <end position="158"/>
    </location>
</feature>
<reference evidence="2 3" key="1">
    <citation type="submission" date="2020-10" db="EMBL/GenBank/DDBJ databases">
        <title>Wide distribution of Phycisphaera-like planctomycetes from WD2101 soil group in peatlands and genome analysis of the first cultivated representative.</title>
        <authorList>
            <person name="Dedysh S.N."/>
            <person name="Beletsky A.V."/>
            <person name="Ivanova A."/>
            <person name="Kulichevskaya I.S."/>
            <person name="Suzina N.E."/>
            <person name="Philippov D.A."/>
            <person name="Rakitin A.L."/>
            <person name="Mardanov A.V."/>
            <person name="Ravin N.V."/>
        </authorList>
    </citation>
    <scope>NUCLEOTIDE SEQUENCE [LARGE SCALE GENOMIC DNA]</scope>
    <source>
        <strain evidence="2 3">M1803</strain>
    </source>
</reference>
<evidence type="ECO:0000313" key="2">
    <source>
        <dbReference type="EMBL" id="QOV90906.1"/>
    </source>
</evidence>
<dbReference type="Gene3D" id="3.40.630.30">
    <property type="match status" value="1"/>
</dbReference>
<dbReference type="Proteomes" id="UP000593765">
    <property type="component" value="Chromosome"/>
</dbReference>
<dbReference type="AlphaFoldDB" id="A0A7M2WZJ8"/>
<dbReference type="SUPFAM" id="SSF55729">
    <property type="entry name" value="Acyl-CoA N-acyltransferases (Nat)"/>
    <property type="match status" value="1"/>
</dbReference>
<sequence>MSRRSLTILPATLGDLPYIVALAKRETDTIGFLPRAAYAEYITASPARKGVLLARLNGDPCGFMVWRIAADNTPAPASAKIIQTCIQYDARRRSRGVALVGELLYRVGLLGVERVSLWCADDLEANAFWESCGFQFRGQRDGGTRRGRNHNLWVLDCRLPGPNRAGGVAGFPLTSRKPTPSAEVLADGNSRGRQVLADGNSRRELAYALQSPDLSIDTKCEMLAAIAAADIAAAERSLAQAHPSAPRTHRRRP</sequence>
<dbReference type="InterPro" id="IPR000182">
    <property type="entry name" value="GNAT_dom"/>
</dbReference>
<dbReference type="RefSeq" id="WP_206294011.1">
    <property type="nucleotide sequence ID" value="NZ_CP063458.1"/>
</dbReference>
<dbReference type="Pfam" id="PF00583">
    <property type="entry name" value="Acetyltransf_1"/>
    <property type="match status" value="1"/>
</dbReference>
<keyword evidence="3" id="KW-1185">Reference proteome</keyword>
<proteinExistence type="predicted"/>
<evidence type="ECO:0000313" key="3">
    <source>
        <dbReference type="Proteomes" id="UP000593765"/>
    </source>
</evidence>
<dbReference type="EMBL" id="CP063458">
    <property type="protein sequence ID" value="QOV90906.1"/>
    <property type="molecule type" value="Genomic_DNA"/>
</dbReference>
<accession>A0A7M2WZJ8</accession>
<dbReference type="KEGG" id="hbs:IPV69_05975"/>
<evidence type="ECO:0000259" key="1">
    <source>
        <dbReference type="PROSITE" id="PS51186"/>
    </source>
</evidence>
<protein>
    <submittedName>
        <fullName evidence="2">GNAT family N-acetyltransferase</fullName>
    </submittedName>
</protein>
<dbReference type="PROSITE" id="PS51186">
    <property type="entry name" value="GNAT"/>
    <property type="match status" value="1"/>
</dbReference>
<organism evidence="2 3">
    <name type="scientific">Humisphaera borealis</name>
    <dbReference type="NCBI Taxonomy" id="2807512"/>
    <lineage>
        <taxon>Bacteria</taxon>
        <taxon>Pseudomonadati</taxon>
        <taxon>Planctomycetota</taxon>
        <taxon>Phycisphaerae</taxon>
        <taxon>Tepidisphaerales</taxon>
        <taxon>Tepidisphaeraceae</taxon>
        <taxon>Humisphaera</taxon>
    </lineage>
</organism>
<dbReference type="InterPro" id="IPR016181">
    <property type="entry name" value="Acyl_CoA_acyltransferase"/>
</dbReference>
<name>A0A7M2WZJ8_9BACT</name>
<dbReference type="GO" id="GO:0016747">
    <property type="term" value="F:acyltransferase activity, transferring groups other than amino-acyl groups"/>
    <property type="evidence" value="ECO:0007669"/>
    <property type="project" value="InterPro"/>
</dbReference>